<dbReference type="PANTHER" id="PTHR43064">
    <property type="entry name" value="PHOSPHORIBOSYLAMINOIMIDAZOLE CARBOXYLASE-RELATED"/>
    <property type="match status" value="1"/>
</dbReference>
<organism evidence="2">
    <name type="scientific">metagenome</name>
    <dbReference type="NCBI Taxonomy" id="256318"/>
    <lineage>
        <taxon>unclassified sequences</taxon>
        <taxon>metagenomes</taxon>
    </lineage>
</organism>
<dbReference type="Gene3D" id="3.40.50.1970">
    <property type="match status" value="1"/>
</dbReference>
<accession>A0A2P2C4J8</accession>
<dbReference type="NCBIfam" id="NF033503">
    <property type="entry name" value="LarB"/>
    <property type="match status" value="1"/>
</dbReference>
<dbReference type="AlphaFoldDB" id="A0A2P2C4J8"/>
<dbReference type="EMBL" id="CZKA01000022">
    <property type="protein sequence ID" value="CUR55662.1"/>
    <property type="molecule type" value="Genomic_DNA"/>
</dbReference>
<evidence type="ECO:0000313" key="2">
    <source>
        <dbReference type="EMBL" id="CUR55662.1"/>
    </source>
</evidence>
<dbReference type="Pfam" id="PF00731">
    <property type="entry name" value="AIRC"/>
    <property type="match status" value="1"/>
</dbReference>
<gene>
    <name evidence="2" type="ORF">NOCA2290049</name>
</gene>
<dbReference type="SUPFAM" id="SSF52255">
    <property type="entry name" value="N5-CAIR mutase (phosphoribosylaminoimidazole carboxylase, PurE)"/>
    <property type="match status" value="1"/>
</dbReference>
<sequence length="231" mass="23280">MTDENEADARTADLGYARVDLDRAERTGDAEVVYGAGKSPEQVVGILRALHERHPDRAVLATRLTEAALALVAEALPTAETHLDARAVTLGPLPAPQGTVAIISAGTSDAPVAAEAALTARVHGAGVVEISDVGVAGLHRLLSVRDRLVDADCLIVVAGMEGALPSVVGGLSGVPLVAVPTSVGYGASFGGVAALLAMLNSCAPGVTVVNIDNGYGAGVFAARVARRAAPR</sequence>
<feature type="domain" description="PurE" evidence="1">
    <location>
        <begin position="98"/>
        <end position="230"/>
    </location>
</feature>
<dbReference type="PANTHER" id="PTHR43064:SF1">
    <property type="entry name" value="SLL1489 PROTEIN"/>
    <property type="match status" value="1"/>
</dbReference>
<dbReference type="GO" id="GO:0006189">
    <property type="term" value="P:'de novo' IMP biosynthetic process"/>
    <property type="evidence" value="ECO:0007669"/>
    <property type="project" value="InterPro"/>
</dbReference>
<reference evidence="2" key="1">
    <citation type="submission" date="2015-08" db="EMBL/GenBank/DDBJ databases">
        <authorList>
            <person name="Babu N.S."/>
            <person name="Beckwith C.J."/>
            <person name="Beseler K.G."/>
            <person name="Brison A."/>
            <person name="Carone J.V."/>
            <person name="Caskin T.P."/>
            <person name="Diamond M."/>
            <person name="Durham M.E."/>
            <person name="Foxe J.M."/>
            <person name="Go M."/>
            <person name="Henderson B.A."/>
            <person name="Jones I.B."/>
            <person name="McGettigan J.A."/>
            <person name="Micheletti S.J."/>
            <person name="Nasrallah M.E."/>
            <person name="Ortiz D."/>
            <person name="Piller C.R."/>
            <person name="Privatt S.R."/>
            <person name="Schneider S.L."/>
            <person name="Sharp S."/>
            <person name="Smith T.C."/>
            <person name="Stanton J.D."/>
            <person name="Ullery H.E."/>
            <person name="Wilson R.J."/>
            <person name="Serrano M.G."/>
            <person name="Buck G."/>
            <person name="Lee V."/>
            <person name="Wang Y."/>
            <person name="Carvalho R."/>
            <person name="Voegtly L."/>
            <person name="Shi R."/>
            <person name="Duckworth R."/>
            <person name="Johnson A."/>
            <person name="Loviza R."/>
            <person name="Walstead R."/>
            <person name="Shah Z."/>
            <person name="Kiflezghi M."/>
            <person name="Wade K."/>
            <person name="Ball S.L."/>
            <person name="Bradley K.W."/>
            <person name="Asai D.J."/>
            <person name="Bowman C.A."/>
            <person name="Russell D.A."/>
            <person name="Pope W.H."/>
            <person name="Jacobs-Sera D."/>
            <person name="Hendrix R.W."/>
            <person name="Hatfull G.F."/>
        </authorList>
    </citation>
    <scope>NUCLEOTIDE SEQUENCE</scope>
</reference>
<proteinExistence type="predicted"/>
<name>A0A2P2C4J8_9ZZZZ</name>
<dbReference type="GO" id="GO:0016787">
    <property type="term" value="F:hydrolase activity"/>
    <property type="evidence" value="ECO:0007669"/>
    <property type="project" value="InterPro"/>
</dbReference>
<dbReference type="InterPro" id="IPR000031">
    <property type="entry name" value="PurE_dom"/>
</dbReference>
<protein>
    <submittedName>
        <fullName evidence="2">Circadian phase modifier CpmA</fullName>
    </submittedName>
</protein>
<dbReference type="SMART" id="SM01001">
    <property type="entry name" value="AIRC"/>
    <property type="match status" value="1"/>
</dbReference>
<evidence type="ECO:0000259" key="1">
    <source>
        <dbReference type="SMART" id="SM01001"/>
    </source>
</evidence>
<dbReference type="InterPro" id="IPR039476">
    <property type="entry name" value="P2CMN_synthase_LarB"/>
</dbReference>